<gene>
    <name evidence="2" type="ORF">GCM10007877_35050</name>
</gene>
<proteinExistence type="predicted"/>
<feature type="signal peptide" evidence="1">
    <location>
        <begin position="1"/>
        <end position="18"/>
    </location>
</feature>
<dbReference type="RefSeq" id="WP_232595942.1">
    <property type="nucleotide sequence ID" value="NZ_BSPD01000089.1"/>
</dbReference>
<protein>
    <submittedName>
        <fullName evidence="2">Uncharacterized protein</fullName>
    </submittedName>
</protein>
<dbReference type="AlphaFoldDB" id="A0AA37WQ77"/>
<feature type="chain" id="PRO_5041361144" evidence="1">
    <location>
        <begin position="19"/>
        <end position="114"/>
    </location>
</feature>
<keyword evidence="1" id="KW-0732">Signal</keyword>
<accession>A0AA37WQ77</accession>
<dbReference type="EMBL" id="BSPD01000089">
    <property type="protein sequence ID" value="GLS27786.1"/>
    <property type="molecule type" value="Genomic_DNA"/>
</dbReference>
<reference evidence="2 3" key="1">
    <citation type="journal article" date="2014" name="Int. J. Syst. Evol. Microbiol.">
        <title>Complete genome sequence of Corynebacterium casei LMG S-19264T (=DSM 44701T), isolated from a smear-ripened cheese.</title>
        <authorList>
            <consortium name="US DOE Joint Genome Institute (JGI-PGF)"/>
            <person name="Walter F."/>
            <person name="Albersmeier A."/>
            <person name="Kalinowski J."/>
            <person name="Ruckert C."/>
        </authorList>
    </citation>
    <scope>NUCLEOTIDE SEQUENCE [LARGE SCALE GENOMIC DNA]</scope>
    <source>
        <strain evidence="2 3">NBRC 110095</strain>
    </source>
</reference>
<evidence type="ECO:0000313" key="3">
    <source>
        <dbReference type="Proteomes" id="UP001156870"/>
    </source>
</evidence>
<organism evidence="2 3">
    <name type="scientific">Marinibactrum halimedae</name>
    <dbReference type="NCBI Taxonomy" id="1444977"/>
    <lineage>
        <taxon>Bacteria</taxon>
        <taxon>Pseudomonadati</taxon>
        <taxon>Pseudomonadota</taxon>
        <taxon>Gammaproteobacteria</taxon>
        <taxon>Cellvibrionales</taxon>
        <taxon>Cellvibrionaceae</taxon>
        <taxon>Marinibactrum</taxon>
    </lineage>
</organism>
<comment type="caution">
    <text evidence="2">The sequence shown here is derived from an EMBL/GenBank/DDBJ whole genome shotgun (WGS) entry which is preliminary data.</text>
</comment>
<evidence type="ECO:0000313" key="2">
    <source>
        <dbReference type="EMBL" id="GLS27786.1"/>
    </source>
</evidence>
<sequence>MRFLVSIAILLISNSSIAGTASGQVTEIIAHTDGGNGHGVFMFYIEGQRDNTPPCSTVGGGKAWAMSLEKESGRAMYSLLLSAQAQGKTVSVFGRGNCDSWGDREEPHYINLIN</sequence>
<keyword evidence="3" id="KW-1185">Reference proteome</keyword>
<dbReference type="Proteomes" id="UP001156870">
    <property type="component" value="Unassembled WGS sequence"/>
</dbReference>
<evidence type="ECO:0000256" key="1">
    <source>
        <dbReference type="SAM" id="SignalP"/>
    </source>
</evidence>
<name>A0AA37WQ77_9GAMM</name>